<evidence type="ECO:0000256" key="6">
    <source>
        <dbReference type="ARBA" id="ARBA00047941"/>
    </source>
</evidence>
<protein>
    <recommendedName>
        <fullName evidence="5">Arsenite methyltransferase</fullName>
        <ecNumber evidence="4">2.1.1.137</ecNumber>
    </recommendedName>
</protein>
<comment type="catalytic activity">
    <reaction evidence="8">
        <text>arsenic triglutathione + 3 [thioredoxin]-dithiol + 3 S-adenosyl-L-methionine = trimethylarsine + 3 [thioredoxin]-disulfide + 3 glutathione + 3 S-adenosyl-L-homocysteine + 3 H(+)</text>
        <dbReference type="Rhea" id="RHEA:69432"/>
        <dbReference type="Rhea" id="RHEA-COMP:10698"/>
        <dbReference type="Rhea" id="RHEA-COMP:10700"/>
        <dbReference type="ChEBI" id="CHEBI:15378"/>
        <dbReference type="ChEBI" id="CHEBI:27130"/>
        <dbReference type="ChEBI" id="CHEBI:29950"/>
        <dbReference type="ChEBI" id="CHEBI:50058"/>
        <dbReference type="ChEBI" id="CHEBI:57856"/>
        <dbReference type="ChEBI" id="CHEBI:57925"/>
        <dbReference type="ChEBI" id="CHEBI:59789"/>
        <dbReference type="ChEBI" id="CHEBI:183640"/>
        <dbReference type="EC" id="2.1.1.137"/>
    </reaction>
</comment>
<evidence type="ECO:0000256" key="4">
    <source>
        <dbReference type="ARBA" id="ARBA00034521"/>
    </source>
</evidence>
<accession>A0ABR4J7U2</accession>
<dbReference type="EC" id="2.1.1.137" evidence="4"/>
<feature type="domain" description="Methyltransferase" evidence="9">
    <location>
        <begin position="69"/>
        <end position="205"/>
    </location>
</feature>
<proteinExistence type="inferred from homology"/>
<dbReference type="PANTHER" id="PTHR43675:SF8">
    <property type="entry name" value="ARSENITE METHYLTRANSFERASE"/>
    <property type="match status" value="1"/>
</dbReference>
<comment type="caution">
    <text evidence="10">The sequence shown here is derived from an EMBL/GenBank/DDBJ whole genome shotgun (WGS) entry which is preliminary data.</text>
</comment>
<evidence type="ECO:0000256" key="5">
    <source>
        <dbReference type="ARBA" id="ARBA00034545"/>
    </source>
</evidence>
<evidence type="ECO:0000256" key="3">
    <source>
        <dbReference type="ARBA" id="ARBA00034487"/>
    </source>
</evidence>
<dbReference type="CDD" id="cd02440">
    <property type="entry name" value="AdoMet_MTases"/>
    <property type="match status" value="1"/>
</dbReference>
<comment type="catalytic activity">
    <reaction evidence="7">
        <text>arsenic triglutathione + 2 [thioredoxin]-dithiol + 2 S-adenosyl-L-methionine + H2O = dimethylarsinous acid + 2 [thioredoxin]-disulfide + 3 glutathione + 2 S-adenosyl-L-homocysteine + 2 H(+)</text>
        <dbReference type="Rhea" id="RHEA:69464"/>
        <dbReference type="Rhea" id="RHEA-COMP:10698"/>
        <dbReference type="Rhea" id="RHEA-COMP:10700"/>
        <dbReference type="ChEBI" id="CHEBI:15377"/>
        <dbReference type="ChEBI" id="CHEBI:15378"/>
        <dbReference type="ChEBI" id="CHEBI:23808"/>
        <dbReference type="ChEBI" id="CHEBI:29950"/>
        <dbReference type="ChEBI" id="CHEBI:50058"/>
        <dbReference type="ChEBI" id="CHEBI:57856"/>
        <dbReference type="ChEBI" id="CHEBI:57925"/>
        <dbReference type="ChEBI" id="CHEBI:59789"/>
        <dbReference type="ChEBI" id="CHEBI:183640"/>
        <dbReference type="EC" id="2.1.1.137"/>
    </reaction>
</comment>
<dbReference type="EMBL" id="JBFXLR010000127">
    <property type="protein sequence ID" value="KAL2836029.1"/>
    <property type="molecule type" value="Genomic_DNA"/>
</dbReference>
<dbReference type="PANTHER" id="PTHR43675">
    <property type="entry name" value="ARSENITE METHYLTRANSFERASE"/>
    <property type="match status" value="1"/>
</dbReference>
<dbReference type="Proteomes" id="UP001610444">
    <property type="component" value="Unassembled WGS sequence"/>
</dbReference>
<dbReference type="GO" id="GO:0008168">
    <property type="term" value="F:methyltransferase activity"/>
    <property type="evidence" value="ECO:0007669"/>
    <property type="project" value="UniProtKB-KW"/>
</dbReference>
<gene>
    <name evidence="10" type="ORF">BJX68DRAFT_274729</name>
</gene>
<dbReference type="Gene3D" id="3.40.50.150">
    <property type="entry name" value="Vaccinia Virus protein VP39"/>
    <property type="match status" value="1"/>
</dbReference>
<sequence>MTQETYNAVQVRYGNIAKRSHDTQQFSNANSVEDSLARAFGYSEEDLASLPEKANLGVSCGTPVAVAGIKEGETVVDLGSGAGIDVFLASRKVGPQGKAIGVDMTEEMISLACRNAGHSNLQNTLFIQSPITSIPLEDSTVDCIISNCVINLVPHKDKPAPGGRVAISDILARRELPVAILDDMALYVGCIAGASQVTEYQAWLEGVGLTDILFVDAKANINLYKQSSDTGQGSCCGAAKKSVRLPVSEFADVDFNAWVGSFQIYAVKARSAERGLGITCDVDASEPAEFGHYRE</sequence>
<keyword evidence="10" id="KW-0489">Methyltransferase</keyword>
<evidence type="ECO:0000256" key="2">
    <source>
        <dbReference type="ARBA" id="ARBA00022691"/>
    </source>
</evidence>
<comment type="similarity">
    <text evidence="3">Belongs to the methyltransferase superfamily. Arsenite methyltransferase family.</text>
</comment>
<keyword evidence="11" id="KW-1185">Reference proteome</keyword>
<comment type="catalytic activity">
    <reaction evidence="6">
        <text>arsenic triglutathione + [thioredoxin]-dithiol + S-adenosyl-L-methionine + 2 H2O = methylarsonous acid + [thioredoxin]-disulfide + 3 glutathione + S-adenosyl-L-homocysteine + H(+)</text>
        <dbReference type="Rhea" id="RHEA:69460"/>
        <dbReference type="Rhea" id="RHEA-COMP:10698"/>
        <dbReference type="Rhea" id="RHEA-COMP:10700"/>
        <dbReference type="ChEBI" id="CHEBI:15377"/>
        <dbReference type="ChEBI" id="CHEBI:15378"/>
        <dbReference type="ChEBI" id="CHEBI:17826"/>
        <dbReference type="ChEBI" id="CHEBI:29950"/>
        <dbReference type="ChEBI" id="CHEBI:50058"/>
        <dbReference type="ChEBI" id="CHEBI:57856"/>
        <dbReference type="ChEBI" id="CHEBI:57925"/>
        <dbReference type="ChEBI" id="CHEBI:59789"/>
        <dbReference type="ChEBI" id="CHEBI:183640"/>
        <dbReference type="EC" id="2.1.1.137"/>
    </reaction>
</comment>
<organism evidence="10 11">
    <name type="scientific">Aspergillus pseudodeflectus</name>
    <dbReference type="NCBI Taxonomy" id="176178"/>
    <lineage>
        <taxon>Eukaryota</taxon>
        <taxon>Fungi</taxon>
        <taxon>Dikarya</taxon>
        <taxon>Ascomycota</taxon>
        <taxon>Pezizomycotina</taxon>
        <taxon>Eurotiomycetes</taxon>
        <taxon>Eurotiomycetidae</taxon>
        <taxon>Eurotiales</taxon>
        <taxon>Aspergillaceae</taxon>
        <taxon>Aspergillus</taxon>
        <taxon>Aspergillus subgen. Nidulantes</taxon>
    </lineage>
</organism>
<evidence type="ECO:0000313" key="11">
    <source>
        <dbReference type="Proteomes" id="UP001610444"/>
    </source>
</evidence>
<evidence type="ECO:0000313" key="10">
    <source>
        <dbReference type="EMBL" id="KAL2836029.1"/>
    </source>
</evidence>
<dbReference type="Pfam" id="PF13847">
    <property type="entry name" value="Methyltransf_31"/>
    <property type="match status" value="1"/>
</dbReference>
<dbReference type="GO" id="GO:0032259">
    <property type="term" value="P:methylation"/>
    <property type="evidence" value="ECO:0007669"/>
    <property type="project" value="UniProtKB-KW"/>
</dbReference>
<dbReference type="InterPro" id="IPR029063">
    <property type="entry name" value="SAM-dependent_MTases_sf"/>
</dbReference>
<reference evidence="10 11" key="1">
    <citation type="submission" date="2024-07" db="EMBL/GenBank/DDBJ databases">
        <title>Section-level genome sequencing and comparative genomics of Aspergillus sections Usti and Cavernicolus.</title>
        <authorList>
            <consortium name="Lawrence Berkeley National Laboratory"/>
            <person name="Nybo J.L."/>
            <person name="Vesth T.C."/>
            <person name="Theobald S."/>
            <person name="Frisvad J.C."/>
            <person name="Larsen T.O."/>
            <person name="Kjaerboelling I."/>
            <person name="Rothschild-Mancinelli K."/>
            <person name="Lyhne E.K."/>
            <person name="Kogle M.E."/>
            <person name="Barry K."/>
            <person name="Clum A."/>
            <person name="Na H."/>
            <person name="Ledsgaard L."/>
            <person name="Lin J."/>
            <person name="Lipzen A."/>
            <person name="Kuo A."/>
            <person name="Riley R."/>
            <person name="Mondo S."/>
            <person name="LaButti K."/>
            <person name="Haridas S."/>
            <person name="Pangalinan J."/>
            <person name="Salamov A.A."/>
            <person name="Simmons B.A."/>
            <person name="Magnuson J.K."/>
            <person name="Chen J."/>
            <person name="Drula E."/>
            <person name="Henrissat B."/>
            <person name="Wiebenga A."/>
            <person name="Lubbers R.J."/>
            <person name="Gomes A.C."/>
            <person name="Macurrencykelacurrency M.R."/>
            <person name="Stajich J."/>
            <person name="Grigoriev I.V."/>
            <person name="Mortensen U.H."/>
            <person name="De vries R.P."/>
            <person name="Baker S.E."/>
            <person name="Andersen M.R."/>
        </authorList>
    </citation>
    <scope>NUCLEOTIDE SEQUENCE [LARGE SCALE GENOMIC DNA]</scope>
    <source>
        <strain evidence="10 11">CBS 756.74</strain>
    </source>
</reference>
<evidence type="ECO:0000259" key="9">
    <source>
        <dbReference type="Pfam" id="PF13847"/>
    </source>
</evidence>
<dbReference type="SUPFAM" id="SSF53335">
    <property type="entry name" value="S-adenosyl-L-methionine-dependent methyltransferases"/>
    <property type="match status" value="1"/>
</dbReference>
<evidence type="ECO:0000256" key="1">
    <source>
        <dbReference type="ARBA" id="ARBA00022679"/>
    </source>
</evidence>
<dbReference type="RefSeq" id="XP_070891920.1">
    <property type="nucleotide sequence ID" value="XM_071047713.1"/>
</dbReference>
<name>A0ABR4J7U2_9EURO</name>
<keyword evidence="1" id="KW-0808">Transferase</keyword>
<dbReference type="InterPro" id="IPR025714">
    <property type="entry name" value="Methyltranfer_dom"/>
</dbReference>
<evidence type="ECO:0000256" key="8">
    <source>
        <dbReference type="ARBA" id="ARBA00048428"/>
    </source>
</evidence>
<evidence type="ECO:0000256" key="7">
    <source>
        <dbReference type="ARBA" id="ARBA00047943"/>
    </source>
</evidence>
<dbReference type="GeneID" id="98162877"/>
<dbReference type="InterPro" id="IPR026669">
    <property type="entry name" value="Arsenite_MeTrfase-like"/>
</dbReference>
<keyword evidence="2" id="KW-0949">S-adenosyl-L-methionine</keyword>